<feature type="region of interest" description="Disordered" evidence="1">
    <location>
        <begin position="1"/>
        <end position="25"/>
    </location>
</feature>
<dbReference type="Proteomes" id="UP000233556">
    <property type="component" value="Unassembled WGS sequence"/>
</dbReference>
<dbReference type="InterPro" id="IPR029147">
    <property type="entry name" value="CFAP77"/>
</dbReference>
<evidence type="ECO:0000313" key="3">
    <source>
        <dbReference type="Proteomes" id="UP000233556"/>
    </source>
</evidence>
<reference evidence="3" key="2">
    <citation type="submission" date="2017-12" db="EMBL/GenBank/DDBJ databases">
        <title>Genome sequence of the Bar-tailed Godwit (Limosa lapponica baueri).</title>
        <authorList>
            <person name="Lima N.C.B."/>
            <person name="Parody-Merino A.M."/>
            <person name="Battley P.F."/>
            <person name="Fidler A.E."/>
            <person name="Prosdocimi F."/>
        </authorList>
    </citation>
    <scope>NUCLEOTIDE SEQUENCE [LARGE SCALE GENOMIC DNA]</scope>
</reference>
<organism evidence="2 3">
    <name type="scientific">Limosa lapponica baueri</name>
    <dbReference type="NCBI Taxonomy" id="1758121"/>
    <lineage>
        <taxon>Eukaryota</taxon>
        <taxon>Metazoa</taxon>
        <taxon>Chordata</taxon>
        <taxon>Craniata</taxon>
        <taxon>Vertebrata</taxon>
        <taxon>Euteleostomi</taxon>
        <taxon>Archelosauria</taxon>
        <taxon>Archosauria</taxon>
        <taxon>Dinosauria</taxon>
        <taxon>Saurischia</taxon>
        <taxon>Theropoda</taxon>
        <taxon>Coelurosauria</taxon>
        <taxon>Aves</taxon>
        <taxon>Neognathae</taxon>
        <taxon>Neoaves</taxon>
        <taxon>Charadriiformes</taxon>
        <taxon>Scolopacidae</taxon>
        <taxon>Limosa</taxon>
    </lineage>
</organism>
<dbReference type="PANTHER" id="PTHR28617:SF1">
    <property type="entry name" value="CILIA- AND FLAGELLA-ASSOCIATED PROTEIN 77"/>
    <property type="match status" value="1"/>
</dbReference>
<keyword evidence="2" id="KW-0969">Cilium</keyword>
<keyword evidence="3" id="KW-1185">Reference proteome</keyword>
<protein>
    <submittedName>
        <fullName evidence="2">Cilia-and flagella-associated protein 77</fullName>
    </submittedName>
</protein>
<reference evidence="3" key="1">
    <citation type="submission" date="2017-11" db="EMBL/GenBank/DDBJ databases">
        <authorList>
            <person name="Lima N.C."/>
            <person name="Parody-Merino A.M."/>
            <person name="Battley P.F."/>
            <person name="Fidler A.E."/>
            <person name="Prosdocimi F."/>
        </authorList>
    </citation>
    <scope>NUCLEOTIDE SEQUENCE [LARGE SCALE GENOMIC DNA]</scope>
</reference>
<dbReference type="EMBL" id="KZ506728">
    <property type="protein sequence ID" value="PKU38508.1"/>
    <property type="molecule type" value="Genomic_DNA"/>
</dbReference>
<name>A0A2I0TXH0_LIMLA</name>
<dbReference type="Pfam" id="PF14825">
    <property type="entry name" value="CFAP77"/>
    <property type="match status" value="1"/>
</dbReference>
<keyword evidence="2" id="KW-0966">Cell projection</keyword>
<evidence type="ECO:0000256" key="1">
    <source>
        <dbReference type="SAM" id="MobiDB-lite"/>
    </source>
</evidence>
<dbReference type="AlphaFoldDB" id="A0A2I0TXH0"/>
<keyword evidence="2" id="KW-0282">Flagellum</keyword>
<evidence type="ECO:0000313" key="2">
    <source>
        <dbReference type="EMBL" id="PKU38508.1"/>
    </source>
</evidence>
<proteinExistence type="predicted"/>
<accession>A0A2I0TXH0</accession>
<gene>
    <name evidence="2" type="ORF">llap_11186</name>
</gene>
<sequence>MAAPRQPLSLDEVEPGSENERLGVGRDSMLRNPLILKIGLENQRTPSGLKSVSKQGCLLSLSLAALPQPPSSTRSLLKAEMQNQEKTLGKILLAVNHTWLPLTSWGAKDIEALPELGRPQRNCYTLPGFDFSYGLYIPRTDGGVPEAIGHWNTVKPRTSVRKMPRDFITMNRGALKAGYTTAHEFNLYYKAKDIRQKDDEYSRFKRSPPNVPADFTYGIPTRSSTPIFDLLQHKYKELWMEQQRARTAAKRAEKKKKERVRETRTTFLRKHPPPAKEESFWHLPRLEKPNSEASSNEIAQIITKHSHGPAFPSVPLHVSCTLSLSITA</sequence>
<dbReference type="OrthoDB" id="532484at2759"/>
<dbReference type="PANTHER" id="PTHR28617">
    <property type="entry name" value="CILIA- AND FLAGELLA-ASSOCIATED PROTEIN 77"/>
    <property type="match status" value="1"/>
</dbReference>